<comment type="caution">
    <text evidence="1">The sequence shown here is derived from an EMBL/GenBank/DDBJ whole genome shotgun (WGS) entry which is preliminary data.</text>
</comment>
<protein>
    <submittedName>
        <fullName evidence="1">Uncharacterized protein</fullName>
    </submittedName>
</protein>
<sequence length="186" mass="21332">MISWSPAWTYVMWCWMIEDGLCSSAYQEKDYMSRFKLDDMHLMDVYLLSRKGPIPLIDHDRAKNFDKGLLDFDSDTWTHYLPRSEWSKDTQSNRPVRGSAEKSEYFMIFLIFALCLEGGGIVLDLLVGVGTSILAVRKAGVHLFGMDIDETCVAWLKENRSTTLDQQQIIVRTILSSICFANISNI</sequence>
<name>A0ACC2BAA3_DIPCM</name>
<evidence type="ECO:0000313" key="1">
    <source>
        <dbReference type="EMBL" id="KAJ7526641.1"/>
    </source>
</evidence>
<gene>
    <name evidence="1" type="ORF">O6H91_16G016400</name>
</gene>
<dbReference type="EMBL" id="CM055107">
    <property type="protein sequence ID" value="KAJ7526641.1"/>
    <property type="molecule type" value="Genomic_DNA"/>
</dbReference>
<reference evidence="2" key="1">
    <citation type="journal article" date="2024" name="Proc. Natl. Acad. Sci. U.S.A.">
        <title>Extraordinary preservation of gene collinearity over three hundred million years revealed in homosporous lycophytes.</title>
        <authorList>
            <person name="Li C."/>
            <person name="Wickell D."/>
            <person name="Kuo L.Y."/>
            <person name="Chen X."/>
            <person name="Nie B."/>
            <person name="Liao X."/>
            <person name="Peng D."/>
            <person name="Ji J."/>
            <person name="Jenkins J."/>
            <person name="Williams M."/>
            <person name="Shu S."/>
            <person name="Plott C."/>
            <person name="Barry K."/>
            <person name="Rajasekar S."/>
            <person name="Grimwood J."/>
            <person name="Han X."/>
            <person name="Sun S."/>
            <person name="Hou Z."/>
            <person name="He W."/>
            <person name="Dai G."/>
            <person name="Sun C."/>
            <person name="Schmutz J."/>
            <person name="Leebens-Mack J.H."/>
            <person name="Li F.W."/>
            <person name="Wang L."/>
        </authorList>
    </citation>
    <scope>NUCLEOTIDE SEQUENCE [LARGE SCALE GENOMIC DNA]</scope>
    <source>
        <strain evidence="2">cv. PW_Plant_1</strain>
    </source>
</reference>
<evidence type="ECO:0000313" key="2">
    <source>
        <dbReference type="Proteomes" id="UP001162992"/>
    </source>
</evidence>
<proteinExistence type="predicted"/>
<accession>A0ACC2BAA3</accession>
<organism evidence="1 2">
    <name type="scientific">Diphasiastrum complanatum</name>
    <name type="common">Issler's clubmoss</name>
    <name type="synonym">Lycopodium complanatum</name>
    <dbReference type="NCBI Taxonomy" id="34168"/>
    <lineage>
        <taxon>Eukaryota</taxon>
        <taxon>Viridiplantae</taxon>
        <taxon>Streptophyta</taxon>
        <taxon>Embryophyta</taxon>
        <taxon>Tracheophyta</taxon>
        <taxon>Lycopodiopsida</taxon>
        <taxon>Lycopodiales</taxon>
        <taxon>Lycopodiaceae</taxon>
        <taxon>Lycopodioideae</taxon>
        <taxon>Diphasiastrum</taxon>
    </lineage>
</organism>
<keyword evidence="2" id="KW-1185">Reference proteome</keyword>
<dbReference type="Proteomes" id="UP001162992">
    <property type="component" value="Chromosome 16"/>
</dbReference>